<feature type="chain" id="PRO_5012142535" description="Outer membrane protein beta-barrel domain-containing protein" evidence="1">
    <location>
        <begin position="31"/>
        <end position="242"/>
    </location>
</feature>
<reference evidence="2 3" key="1">
    <citation type="submission" date="2016-07" db="EMBL/GenBank/DDBJ databases">
        <title>Genomic analysis of zinc-resistant bacterium Mucilaginibacter pedocola TBZ30.</title>
        <authorList>
            <person name="Huang J."/>
            <person name="Tang J."/>
        </authorList>
    </citation>
    <scope>NUCLEOTIDE SEQUENCE [LARGE SCALE GENOMIC DNA]</scope>
    <source>
        <strain evidence="2 3">TBZ30</strain>
    </source>
</reference>
<keyword evidence="3" id="KW-1185">Reference proteome</keyword>
<name>A0A1S9PAQ1_9SPHI</name>
<evidence type="ECO:0000313" key="2">
    <source>
        <dbReference type="EMBL" id="OOQ58011.1"/>
    </source>
</evidence>
<dbReference type="Proteomes" id="UP000189739">
    <property type="component" value="Unassembled WGS sequence"/>
</dbReference>
<dbReference type="EMBL" id="MBTF01000034">
    <property type="protein sequence ID" value="OOQ58011.1"/>
    <property type="molecule type" value="Genomic_DNA"/>
</dbReference>
<comment type="caution">
    <text evidence="2">The sequence shown here is derived from an EMBL/GenBank/DDBJ whole genome shotgun (WGS) entry which is preliminary data.</text>
</comment>
<evidence type="ECO:0000256" key="1">
    <source>
        <dbReference type="SAM" id="SignalP"/>
    </source>
</evidence>
<dbReference type="RefSeq" id="WP_078349737.1">
    <property type="nucleotide sequence ID" value="NZ_MBTF01000034.1"/>
</dbReference>
<proteinExistence type="predicted"/>
<dbReference type="OrthoDB" id="791707at2"/>
<protein>
    <recommendedName>
        <fullName evidence="4">Outer membrane protein beta-barrel domain-containing protein</fullName>
    </recommendedName>
</protein>
<keyword evidence="1" id="KW-0732">Signal</keyword>
<dbReference type="AlphaFoldDB" id="A0A1S9PAQ1"/>
<organism evidence="2 3">
    <name type="scientific">Mucilaginibacter pedocola</name>
    <dbReference type="NCBI Taxonomy" id="1792845"/>
    <lineage>
        <taxon>Bacteria</taxon>
        <taxon>Pseudomonadati</taxon>
        <taxon>Bacteroidota</taxon>
        <taxon>Sphingobacteriia</taxon>
        <taxon>Sphingobacteriales</taxon>
        <taxon>Sphingobacteriaceae</taxon>
        <taxon>Mucilaginibacter</taxon>
    </lineage>
</organism>
<sequence>MSPNVNLRIKCSVTLLSILFSVFIFSSANAQRGRGMNADGDVLGGSNASSGGSVRRDGWLMAFNGGYESPLGDVKQSYKGSPTYGVSVMRRMGNWLYSGTVDYRSYKPINDTLSISYDDVNYYGGTFSKYKGVGLYLGAAYEIPLGDINFYAGLNGGVIMVSYKITIDDPNFSSTESVSNMQNTYIAPKLGLNFMVSRNIGLAMEGRYSLGTVGASYNSRSGGSTTKGFNSIAGNLFLTYSF</sequence>
<evidence type="ECO:0000313" key="3">
    <source>
        <dbReference type="Proteomes" id="UP000189739"/>
    </source>
</evidence>
<gene>
    <name evidence="2" type="ORF">BC343_10125</name>
</gene>
<evidence type="ECO:0008006" key="4">
    <source>
        <dbReference type="Google" id="ProtNLM"/>
    </source>
</evidence>
<feature type="signal peptide" evidence="1">
    <location>
        <begin position="1"/>
        <end position="30"/>
    </location>
</feature>
<accession>A0A1S9PAQ1</accession>